<sequence length="284" mass="32412">MSINTYFLRHLDKKKGSNSEETTPQDSASEDGALAPAQREMISEITANIFKIIDDKLSPLSHLLQAHREELDSHGERITEVEGRVSVLEDIVNPVEDTVKVMEQQVMDLRERIDDLENRGRRKNICIVGLPEGAEGDNPLRFFESWLPKALNIETKAGRFKLERAHRALVNEMSATPSNKPRSVVVRFHNYQDKQRVMNASWNMGMKKEALKYDGATVMIFQDLSAAVLRKHKTFDGVKKRLKAIGATYNQVYPALLKVTYRGSNLQRPSHCGEIHRLHRPTQR</sequence>
<proteinExistence type="predicted"/>
<evidence type="ECO:0000256" key="2">
    <source>
        <dbReference type="SAM" id="MobiDB-lite"/>
    </source>
</evidence>
<gene>
    <name evidence="3" type="ORF">D5F01_LYC06687</name>
</gene>
<dbReference type="EMBL" id="REGW02000007">
    <property type="protein sequence ID" value="KAE8293754.1"/>
    <property type="molecule type" value="Genomic_DNA"/>
</dbReference>
<evidence type="ECO:0000313" key="4">
    <source>
        <dbReference type="Proteomes" id="UP000424527"/>
    </source>
</evidence>
<organism evidence="3 4">
    <name type="scientific">Larimichthys crocea</name>
    <name type="common">Large yellow croaker</name>
    <name type="synonym">Pseudosciaena crocea</name>
    <dbReference type="NCBI Taxonomy" id="215358"/>
    <lineage>
        <taxon>Eukaryota</taxon>
        <taxon>Metazoa</taxon>
        <taxon>Chordata</taxon>
        <taxon>Craniata</taxon>
        <taxon>Vertebrata</taxon>
        <taxon>Euteleostomi</taxon>
        <taxon>Actinopterygii</taxon>
        <taxon>Neopterygii</taxon>
        <taxon>Teleostei</taxon>
        <taxon>Neoteleostei</taxon>
        <taxon>Acanthomorphata</taxon>
        <taxon>Eupercaria</taxon>
        <taxon>Sciaenidae</taxon>
        <taxon>Larimichthys</taxon>
    </lineage>
</organism>
<dbReference type="SUPFAM" id="SSF57997">
    <property type="entry name" value="Tropomyosin"/>
    <property type="match status" value="1"/>
</dbReference>
<reference evidence="3 4" key="1">
    <citation type="submission" date="2019-07" db="EMBL/GenBank/DDBJ databases">
        <title>Chromosome genome assembly for large yellow croaker.</title>
        <authorList>
            <person name="Xiao S."/>
        </authorList>
    </citation>
    <scope>NUCLEOTIDE SEQUENCE [LARGE SCALE GENOMIC DNA]</scope>
    <source>
        <strain evidence="3">JMULYC20181020</strain>
        <tissue evidence="3">Muscle</tissue>
    </source>
</reference>
<keyword evidence="1" id="KW-0175">Coiled coil</keyword>
<dbReference type="FunFam" id="3.30.70.1820:FF:000004">
    <property type="entry name" value="Uncharacterized protein"/>
    <property type="match status" value="1"/>
</dbReference>
<dbReference type="Gene3D" id="3.30.70.1820">
    <property type="entry name" value="L1 transposable element, RRM domain"/>
    <property type="match status" value="1"/>
</dbReference>
<dbReference type="Proteomes" id="UP000424527">
    <property type="component" value="Unassembled WGS sequence"/>
</dbReference>
<name>A0A6G0IQX6_LARCR</name>
<dbReference type="InterPro" id="IPR004244">
    <property type="entry name" value="Transposase_22"/>
</dbReference>
<dbReference type="AlphaFoldDB" id="A0A6G0IQX6"/>
<protein>
    <recommendedName>
        <fullName evidence="5">LINE-1 type transposase domain-containing protein 1</fullName>
    </recommendedName>
</protein>
<accession>A0A6G0IQX6</accession>
<dbReference type="PANTHER" id="PTHR11505">
    <property type="entry name" value="L1 TRANSPOSABLE ELEMENT-RELATED"/>
    <property type="match status" value="1"/>
</dbReference>
<dbReference type="Gene3D" id="1.20.5.340">
    <property type="match status" value="1"/>
</dbReference>
<feature type="region of interest" description="Disordered" evidence="2">
    <location>
        <begin position="12"/>
        <end position="34"/>
    </location>
</feature>
<evidence type="ECO:0000313" key="3">
    <source>
        <dbReference type="EMBL" id="KAE8293754.1"/>
    </source>
</evidence>
<evidence type="ECO:0008006" key="5">
    <source>
        <dbReference type="Google" id="ProtNLM"/>
    </source>
</evidence>
<comment type="caution">
    <text evidence="3">The sequence shown here is derived from an EMBL/GenBank/DDBJ whole genome shotgun (WGS) entry which is preliminary data.</text>
</comment>
<keyword evidence="4" id="KW-1185">Reference proteome</keyword>
<evidence type="ECO:0000256" key="1">
    <source>
        <dbReference type="SAM" id="Coils"/>
    </source>
</evidence>
<feature type="coiled-coil region" evidence="1">
    <location>
        <begin position="64"/>
        <end position="119"/>
    </location>
</feature>